<dbReference type="AlphaFoldDB" id="A0ABC8XTH0"/>
<organism evidence="1 2">
    <name type="scientific">Urochloa decumbens</name>
    <dbReference type="NCBI Taxonomy" id="240449"/>
    <lineage>
        <taxon>Eukaryota</taxon>
        <taxon>Viridiplantae</taxon>
        <taxon>Streptophyta</taxon>
        <taxon>Embryophyta</taxon>
        <taxon>Tracheophyta</taxon>
        <taxon>Spermatophyta</taxon>
        <taxon>Magnoliopsida</taxon>
        <taxon>Liliopsida</taxon>
        <taxon>Poales</taxon>
        <taxon>Poaceae</taxon>
        <taxon>PACMAD clade</taxon>
        <taxon>Panicoideae</taxon>
        <taxon>Panicodae</taxon>
        <taxon>Paniceae</taxon>
        <taxon>Melinidinae</taxon>
        <taxon>Urochloa</taxon>
    </lineage>
</organism>
<dbReference type="EMBL" id="OZ075125">
    <property type="protein sequence ID" value="CAL4932415.1"/>
    <property type="molecule type" value="Genomic_DNA"/>
</dbReference>
<gene>
    <name evidence="1" type="ORF">URODEC1_LOCUS27617</name>
</gene>
<dbReference type="Proteomes" id="UP001497457">
    <property type="component" value="Chromosome 15b"/>
</dbReference>
<protein>
    <submittedName>
        <fullName evidence="1">Uncharacterized protein</fullName>
    </submittedName>
</protein>
<proteinExistence type="predicted"/>
<reference evidence="2" key="1">
    <citation type="submission" date="2024-06" db="EMBL/GenBank/DDBJ databases">
        <authorList>
            <person name="Ryan C."/>
        </authorList>
    </citation>
    <scope>NUCLEOTIDE SEQUENCE [LARGE SCALE GENOMIC DNA]</scope>
</reference>
<accession>A0ABC8XTH0</accession>
<sequence>MVKIVDIEEQLDVSRDDDDCFEIDPAEFAKKLNLKETDDVILVAAKGKIVKVEVDQPEGFAKALHGFASEANHKNVAAGDCIDSPYKIDEDEVSLLTVKIDVDRFVLDKPSAKLHGDVHNNDQFCPGDKDELRCDTVKAVPDKLAVKLEPVDSIGVEVVPDKPVVKCKPVGDNGVEGAEEGSYDYCLEVSPKRRIFDEEDDEDVVVV</sequence>
<name>A0ABC8XTH0_9POAL</name>
<reference evidence="1 2" key="2">
    <citation type="submission" date="2024-10" db="EMBL/GenBank/DDBJ databases">
        <authorList>
            <person name="Ryan C."/>
        </authorList>
    </citation>
    <scope>NUCLEOTIDE SEQUENCE [LARGE SCALE GENOMIC DNA]</scope>
</reference>
<evidence type="ECO:0000313" key="2">
    <source>
        <dbReference type="Proteomes" id="UP001497457"/>
    </source>
</evidence>
<keyword evidence="2" id="KW-1185">Reference proteome</keyword>
<evidence type="ECO:0000313" key="1">
    <source>
        <dbReference type="EMBL" id="CAL4932415.1"/>
    </source>
</evidence>